<feature type="non-terminal residue" evidence="3">
    <location>
        <position position="1"/>
    </location>
</feature>
<dbReference type="InterPro" id="IPR025476">
    <property type="entry name" value="Helitron_helicase-like"/>
</dbReference>
<evidence type="ECO:0000313" key="4">
    <source>
        <dbReference type="Proteomes" id="UP001174909"/>
    </source>
</evidence>
<sequence>MPARCVLNGLQTVPIPPELAALDLLSRQLIQRAKCYQTVVRLGTYTGKVPRYNSLQACKGTMFFLPLPLNKTIETLNKVQQHTSLLPDPELYIIVNGRPTKSNVVWRSLVDVNHVKTAIRKLRSCNWLYRDVHEKCIDESTKHIIEVSNNATTEMLKKVSPDEVDENLDSKLSIGSDLEQYRLMSITEDPITNKQQHLDVMCFPVLFPTGKFGEFHPRKEKISPSEYVKSRLLNKDSRFRKDAQYVFYLLWQKEMRQLASGVYNLLKSTRRQSMSVNMLLEQVNTSDEQLEARLCTMLQSVRGTKQFWFLRHSELKCMIREWGSPTLFLTFSCAEYESPDITEFLRKVNNVPPSYNIGKLCVEDPISVSRKFSLKFHAFFRKVILKGQVLGVVDHFYWKKEYQNRGAPHYHVLLWIRDAPLIDRDDPEKVLDWIQDRITCHIPDEQGSSELHRLVTRYQMHKCSKYC</sequence>
<feature type="domain" description="DUF6570" evidence="2">
    <location>
        <begin position="2"/>
        <end position="133"/>
    </location>
</feature>
<dbReference type="Pfam" id="PF14214">
    <property type="entry name" value="Helitron_like_N"/>
    <property type="match status" value="1"/>
</dbReference>
<dbReference type="EMBL" id="CASHTH010001275">
    <property type="protein sequence ID" value="CAI8013557.1"/>
    <property type="molecule type" value="Genomic_DNA"/>
</dbReference>
<protein>
    <recommendedName>
        <fullName evidence="5">Helitron helicase-like domain-containing protein</fullName>
    </recommendedName>
</protein>
<evidence type="ECO:0000259" key="2">
    <source>
        <dbReference type="Pfam" id="PF20209"/>
    </source>
</evidence>
<evidence type="ECO:0000259" key="1">
    <source>
        <dbReference type="Pfam" id="PF14214"/>
    </source>
</evidence>
<dbReference type="Pfam" id="PF20209">
    <property type="entry name" value="DUF6570"/>
    <property type="match status" value="1"/>
</dbReference>
<accession>A0AA35WH73</accession>
<keyword evidence="4" id="KW-1185">Reference proteome</keyword>
<proteinExistence type="predicted"/>
<reference evidence="3" key="1">
    <citation type="submission" date="2023-03" db="EMBL/GenBank/DDBJ databases">
        <authorList>
            <person name="Steffen K."/>
            <person name="Cardenas P."/>
        </authorList>
    </citation>
    <scope>NUCLEOTIDE SEQUENCE</scope>
</reference>
<feature type="domain" description="Helitron helicase-like" evidence="1">
    <location>
        <begin position="227"/>
        <end position="414"/>
    </location>
</feature>
<comment type="caution">
    <text evidence="3">The sequence shown here is derived from an EMBL/GenBank/DDBJ whole genome shotgun (WGS) entry which is preliminary data.</text>
</comment>
<organism evidence="3 4">
    <name type="scientific">Geodia barretti</name>
    <name type="common">Barrett's horny sponge</name>
    <dbReference type="NCBI Taxonomy" id="519541"/>
    <lineage>
        <taxon>Eukaryota</taxon>
        <taxon>Metazoa</taxon>
        <taxon>Porifera</taxon>
        <taxon>Demospongiae</taxon>
        <taxon>Heteroscleromorpha</taxon>
        <taxon>Tetractinellida</taxon>
        <taxon>Astrophorina</taxon>
        <taxon>Geodiidae</taxon>
        <taxon>Geodia</taxon>
    </lineage>
</organism>
<name>A0AA35WH73_GEOBA</name>
<evidence type="ECO:0008006" key="5">
    <source>
        <dbReference type="Google" id="ProtNLM"/>
    </source>
</evidence>
<dbReference type="AlphaFoldDB" id="A0AA35WH73"/>
<dbReference type="InterPro" id="IPR046700">
    <property type="entry name" value="DUF6570"/>
</dbReference>
<evidence type="ECO:0000313" key="3">
    <source>
        <dbReference type="EMBL" id="CAI8013557.1"/>
    </source>
</evidence>
<gene>
    <name evidence="3" type="ORF">GBAR_LOCUS8580</name>
</gene>
<dbReference type="Proteomes" id="UP001174909">
    <property type="component" value="Unassembled WGS sequence"/>
</dbReference>